<gene>
    <name evidence="1" type="ORF">QR98_0098270</name>
</gene>
<evidence type="ECO:0000313" key="2">
    <source>
        <dbReference type="Proteomes" id="UP000616769"/>
    </source>
</evidence>
<name>A0A132AK00_SARSC</name>
<accession>A0A132AK00</accession>
<dbReference type="EMBL" id="JXLN01016778">
    <property type="protein sequence ID" value="KPM11257.1"/>
    <property type="molecule type" value="Genomic_DNA"/>
</dbReference>
<proteinExistence type="predicted"/>
<organism evidence="1 2">
    <name type="scientific">Sarcoptes scabiei</name>
    <name type="common">Itch mite</name>
    <name type="synonym">Acarus scabiei</name>
    <dbReference type="NCBI Taxonomy" id="52283"/>
    <lineage>
        <taxon>Eukaryota</taxon>
        <taxon>Metazoa</taxon>
        <taxon>Ecdysozoa</taxon>
        <taxon>Arthropoda</taxon>
        <taxon>Chelicerata</taxon>
        <taxon>Arachnida</taxon>
        <taxon>Acari</taxon>
        <taxon>Acariformes</taxon>
        <taxon>Sarcoptiformes</taxon>
        <taxon>Astigmata</taxon>
        <taxon>Psoroptidia</taxon>
        <taxon>Sarcoptoidea</taxon>
        <taxon>Sarcoptidae</taxon>
        <taxon>Sarcoptinae</taxon>
        <taxon>Sarcoptes</taxon>
    </lineage>
</organism>
<sequence length="50" mass="5571">MNTATNPYAHLMLEFLTPDDAGEYACRLSLFFSLIQMNRAVGRGKSSFGQ</sequence>
<protein>
    <submittedName>
        <fullName evidence="1">Uncharacterized protein</fullName>
    </submittedName>
</protein>
<comment type="caution">
    <text evidence="1">The sequence shown here is derived from an EMBL/GenBank/DDBJ whole genome shotgun (WGS) entry which is preliminary data.</text>
</comment>
<evidence type="ECO:0000313" key="1">
    <source>
        <dbReference type="EMBL" id="KPM11257.1"/>
    </source>
</evidence>
<dbReference type="Proteomes" id="UP000616769">
    <property type="component" value="Unassembled WGS sequence"/>
</dbReference>
<dbReference type="AlphaFoldDB" id="A0A132AK00"/>
<reference evidence="1 2" key="1">
    <citation type="journal article" date="2015" name="Parasit. Vectors">
        <title>Draft genome of the scabies mite.</title>
        <authorList>
            <person name="Rider S.D.Jr."/>
            <person name="Morgan M.S."/>
            <person name="Arlian L.G."/>
        </authorList>
    </citation>
    <scope>NUCLEOTIDE SEQUENCE [LARGE SCALE GENOMIC DNA]</scope>
    <source>
        <strain evidence="1">Arlian Lab</strain>
    </source>
</reference>
<dbReference type="VEuPathDB" id="VectorBase:SSCA009036"/>